<reference evidence="4" key="2">
    <citation type="submission" date="2020-05" db="UniProtKB">
        <authorList>
            <consortium name="EnsemblMetazoa"/>
        </authorList>
    </citation>
    <scope>IDENTIFICATION</scope>
</reference>
<protein>
    <submittedName>
        <fullName evidence="3 4">Guanylate cyclase</fullName>
    </submittedName>
</protein>
<proteinExistence type="predicted"/>
<dbReference type="EnsemblMetazoa" id="ASIC004170-RA">
    <property type="protein sequence ID" value="ASIC004170-PA"/>
    <property type="gene ID" value="ASIC004170"/>
</dbReference>
<keyword evidence="5" id="KW-1185">Reference proteome</keyword>
<evidence type="ECO:0000256" key="1">
    <source>
        <dbReference type="SAM" id="MobiDB-lite"/>
    </source>
</evidence>
<evidence type="ECO:0000313" key="3">
    <source>
        <dbReference type="EMBL" id="KFB36988.1"/>
    </source>
</evidence>
<evidence type="ECO:0000313" key="5">
    <source>
        <dbReference type="Proteomes" id="UP000030765"/>
    </source>
</evidence>
<sequence>MIAVHVCFTLTVFPIAGLERNHPGSKGDLGWQNPLPVLGGEKKKRSPNGHLHNPPRNVNCNCQSDKVGSKLKSAVARRAFRVAVDHTVPLVGLRATIESLKVTGIQIEVNMFSDVADELRRLVIVFDCRSVSIQQLLR</sequence>
<dbReference type="VEuPathDB" id="VectorBase:ASIC004170"/>
<keyword evidence="2" id="KW-0732">Signal</keyword>
<name>A0A084VG94_ANOSI</name>
<dbReference type="AlphaFoldDB" id="A0A084VG94"/>
<dbReference type="EMBL" id="ATLV01012729">
    <property type="status" value="NOT_ANNOTATED_CDS"/>
    <property type="molecule type" value="Genomic_DNA"/>
</dbReference>
<organism evidence="3">
    <name type="scientific">Anopheles sinensis</name>
    <name type="common">Mosquito</name>
    <dbReference type="NCBI Taxonomy" id="74873"/>
    <lineage>
        <taxon>Eukaryota</taxon>
        <taxon>Metazoa</taxon>
        <taxon>Ecdysozoa</taxon>
        <taxon>Arthropoda</taxon>
        <taxon>Hexapoda</taxon>
        <taxon>Insecta</taxon>
        <taxon>Pterygota</taxon>
        <taxon>Neoptera</taxon>
        <taxon>Endopterygota</taxon>
        <taxon>Diptera</taxon>
        <taxon>Nematocera</taxon>
        <taxon>Culicoidea</taxon>
        <taxon>Culicidae</taxon>
        <taxon>Anophelinae</taxon>
        <taxon>Anopheles</taxon>
    </lineage>
</organism>
<evidence type="ECO:0000313" key="4">
    <source>
        <dbReference type="EnsemblMetazoa" id="ASIC004170-PA"/>
    </source>
</evidence>
<gene>
    <name evidence="3" type="ORF">ZHAS_00004170</name>
</gene>
<reference evidence="3 5" key="1">
    <citation type="journal article" date="2014" name="BMC Genomics">
        <title>Genome sequence of Anopheles sinensis provides insight into genetics basis of mosquito competence for malaria parasites.</title>
        <authorList>
            <person name="Zhou D."/>
            <person name="Zhang D."/>
            <person name="Ding G."/>
            <person name="Shi L."/>
            <person name="Hou Q."/>
            <person name="Ye Y."/>
            <person name="Xu Y."/>
            <person name="Zhou H."/>
            <person name="Xiong C."/>
            <person name="Li S."/>
            <person name="Yu J."/>
            <person name="Hong S."/>
            <person name="Yu X."/>
            <person name="Zou P."/>
            <person name="Chen C."/>
            <person name="Chang X."/>
            <person name="Wang W."/>
            <person name="Lv Y."/>
            <person name="Sun Y."/>
            <person name="Ma L."/>
            <person name="Shen B."/>
            <person name="Zhu C."/>
        </authorList>
    </citation>
    <scope>NUCLEOTIDE SEQUENCE [LARGE SCALE GENOMIC DNA]</scope>
</reference>
<feature type="chain" id="PRO_5010759821" evidence="2">
    <location>
        <begin position="18"/>
        <end position="138"/>
    </location>
</feature>
<dbReference type="EMBL" id="KE524812">
    <property type="protein sequence ID" value="KFB36988.1"/>
    <property type="molecule type" value="Genomic_DNA"/>
</dbReference>
<dbReference type="Proteomes" id="UP000030765">
    <property type="component" value="Unassembled WGS sequence"/>
</dbReference>
<accession>A0A084VG94</accession>
<feature type="region of interest" description="Disordered" evidence="1">
    <location>
        <begin position="26"/>
        <end position="56"/>
    </location>
</feature>
<feature type="signal peptide" evidence="2">
    <location>
        <begin position="1"/>
        <end position="17"/>
    </location>
</feature>
<evidence type="ECO:0000256" key="2">
    <source>
        <dbReference type="SAM" id="SignalP"/>
    </source>
</evidence>